<evidence type="ECO:0000313" key="2">
    <source>
        <dbReference type="EMBL" id="KZB82795.1"/>
    </source>
</evidence>
<evidence type="ECO:0000313" key="3">
    <source>
        <dbReference type="Proteomes" id="UP000076321"/>
    </source>
</evidence>
<feature type="region of interest" description="Disordered" evidence="1">
    <location>
        <begin position="813"/>
        <end position="856"/>
    </location>
</feature>
<feature type="region of interest" description="Disordered" evidence="1">
    <location>
        <begin position="518"/>
        <end position="541"/>
    </location>
</feature>
<feature type="compositionally biased region" description="Low complexity" evidence="1">
    <location>
        <begin position="819"/>
        <end position="832"/>
    </location>
</feature>
<sequence>MSENLIWQSKTERSRSFEELQLAARDTLRLYAGWRRDQERPNEQAIQSRVKLAPPVGALAAEVFERLTGAGMAEDQATTVAAETAAAVMVRRQAGAPEQADMVIDASAELIDQVAHGRDESVALADFREAIVGWRGDGDSGGRFRQPVLVTFPDGTVVPDGAEVVPGIRETGPRHRIVAPQVETGIDAYLAARGEGLDIHDALDRASTSPGVREAVSEFADEVELYGTDIDTARTAAVAGTVADAALGQFQSLRNAGVDADHAAVTAAGGDPVALHAIGGFIARVRDGFPEDIADPDAWAAAVTAVHSGERYQGGIPDGVELPGFHFSRDFAQRAIETHTPGEPPEDREGIDVEAVRRYEWLTRHGMDPGAATRLAAVDTAAYRAQRQAREESDAIAAAEAVIQNVGSDLDLARAVEEDGDGFEPDVPDPVVAEAEQLALDHNHDVAVSAVELFEKCRRYGRNEAEAHEDVLNAAAAEDRAVADTALGHYHEYRRDGFDAHTAAGLAADVAADELTPEFGHEPTVDDRDADTATGENQDVMEQDWAKLTQAATRLAAERYRDIAFLRSTAAAGATDPVVRARLEREAREATAAADGYAARAAELADGNEPWEEVEIAEQVERARVAATHDVLDNPSETSEQLRRREIADATVLSYLTWQQEGIPPEEIAHRLERVSPIGAKAVSDYEQLITIGYDPDDARAMAADTATQDPIPSGGSDDDPDELMPAGDAMQNYFVADDAVGRFARLRAAGWDDEAAMARAAVEASSEETGLAVAAVMAYRRQLDAGQSHDEARSAAVSDVATEFTPRISAEQASQVRATLAHPAAAQTAPQETGNESTVENDELGNSAPDTGPREDNVIAVWDDVEPGPLATVALHSLSARFLRPGDRFEWNGEIYTADDAAVEHDGMVTVPLELSDGSNAWVDVPATAMVPLHHDEVPVAHALGAPEVNDPTSFRTTNSTSTERGAEHPSAVSTGSINESDLDHADTDEEVAWNPVAGEQDVDDSQIAAMPPTSSLPEREPERSWIARNLPSHTTTQADEDEDEDGLAQHQAELRAEREYITALATELEIEQARDILRSAEELGQHLAGCNLEVSQCSTCSVQEQDSSGNFWTYDVPAARVRLAHRDTGDESTVETNEPGTFAQAEAAATRRRNDEELYQSQVQQRYQALLRDGVDMVTALRRAEEAAGELWQSEPWSAVIPRETRPAADTADEMVSESTTFTLFAPGDVVRSRTTGELSTVTGAAEVWDPAFYAPADEIEVPEVPERAPEPGSWIARNLPARGSTANAWPAVDQDETTDVTAETTSSSDWEEMERVRDVVRSLPDGPITDDDLARVGVTGEQYDRLMIEERTFEADRAPEPGSWIARNLPARAVEPPEADVADGRGTFMLPVSDEDSADRWDDLRESGDDLPVDPVRERDAGDRLQDWIEEREDELEADERDATEYVLDGIDDVLAEERGYALMEQERARRENAARAADTDENSEPSWLTDPDTESRLAGILDRYDSMRAECARLLKDAEARMRRGDDAEDTERAERCARWNAEDEAVAESVDDETEGWEQR</sequence>
<dbReference type="Proteomes" id="UP000076321">
    <property type="component" value="Unassembled WGS sequence"/>
</dbReference>
<name>A0A154ME57_9PSEU</name>
<feature type="region of interest" description="Disordered" evidence="1">
    <location>
        <begin position="1469"/>
        <end position="1500"/>
    </location>
</feature>
<feature type="compositionally biased region" description="Basic and acidic residues" evidence="1">
    <location>
        <begin position="1523"/>
        <end position="1546"/>
    </location>
</feature>
<organism evidence="2 3">
    <name type="scientific">Amycolatopsis regifaucium</name>
    <dbReference type="NCBI Taxonomy" id="546365"/>
    <lineage>
        <taxon>Bacteria</taxon>
        <taxon>Bacillati</taxon>
        <taxon>Actinomycetota</taxon>
        <taxon>Actinomycetes</taxon>
        <taxon>Pseudonocardiales</taxon>
        <taxon>Pseudonocardiaceae</taxon>
        <taxon>Amycolatopsis</taxon>
    </lineage>
</organism>
<feature type="compositionally biased region" description="Polar residues" evidence="1">
    <location>
        <begin position="952"/>
        <end position="965"/>
    </location>
</feature>
<feature type="compositionally biased region" description="Basic and acidic residues" evidence="1">
    <location>
        <begin position="519"/>
        <end position="531"/>
    </location>
</feature>
<comment type="caution">
    <text evidence="2">The sequence shown here is derived from an EMBL/GenBank/DDBJ whole genome shotgun (WGS) entry which is preliminary data.</text>
</comment>
<feature type="region of interest" description="Disordered" evidence="1">
    <location>
        <begin position="946"/>
        <end position="983"/>
    </location>
</feature>
<feature type="region of interest" description="Disordered" evidence="1">
    <location>
        <begin position="1523"/>
        <end position="1565"/>
    </location>
</feature>
<feature type="compositionally biased region" description="Acidic residues" evidence="1">
    <location>
        <begin position="1547"/>
        <end position="1565"/>
    </location>
</feature>
<gene>
    <name evidence="2" type="ORF">AVL48_37480</name>
</gene>
<dbReference type="EMBL" id="LQCI01000030">
    <property type="protein sequence ID" value="KZB82795.1"/>
    <property type="molecule type" value="Genomic_DNA"/>
</dbReference>
<feature type="compositionally biased region" description="Basic and acidic residues" evidence="1">
    <location>
        <begin position="1402"/>
        <end position="1411"/>
    </location>
</feature>
<feature type="region of interest" description="Disordered" evidence="1">
    <location>
        <begin position="1402"/>
        <end position="1422"/>
    </location>
</feature>
<feature type="region of interest" description="Disordered" evidence="1">
    <location>
        <begin position="1000"/>
        <end position="1050"/>
    </location>
</feature>
<accession>A0A154ME57</accession>
<dbReference type="RefSeq" id="WP_063054133.1">
    <property type="nucleotide sequence ID" value="NZ_LQCI01000030.1"/>
</dbReference>
<evidence type="ECO:0000256" key="1">
    <source>
        <dbReference type="SAM" id="MobiDB-lite"/>
    </source>
</evidence>
<protein>
    <submittedName>
        <fullName evidence="2">Uncharacterized protein</fullName>
    </submittedName>
</protein>
<proteinExistence type="predicted"/>
<reference evidence="2 3" key="1">
    <citation type="submission" date="2015-12" db="EMBL/GenBank/DDBJ databases">
        <title>Amycolatopsis regifaucium genome sequencing and assembly.</title>
        <authorList>
            <person name="Mayilraj S."/>
        </authorList>
    </citation>
    <scope>NUCLEOTIDE SEQUENCE [LARGE SCALE GENOMIC DNA]</scope>
    <source>
        <strain evidence="2 3">GY080</strain>
    </source>
</reference>